<dbReference type="NCBIfam" id="TIGR02727">
    <property type="entry name" value="MTHFS_bact"/>
    <property type="match status" value="1"/>
</dbReference>
<dbReference type="Gene3D" id="3.40.50.10420">
    <property type="entry name" value="NagB/RpiA/CoA transferase-like"/>
    <property type="match status" value="1"/>
</dbReference>
<comment type="catalytic activity">
    <reaction evidence="4">
        <text>(6S)-5-formyl-5,6,7,8-tetrahydrofolate + ATP = (6R)-5,10-methenyltetrahydrofolate + ADP + phosphate</text>
        <dbReference type="Rhea" id="RHEA:10488"/>
        <dbReference type="ChEBI" id="CHEBI:30616"/>
        <dbReference type="ChEBI" id="CHEBI:43474"/>
        <dbReference type="ChEBI" id="CHEBI:57455"/>
        <dbReference type="ChEBI" id="CHEBI:57457"/>
        <dbReference type="ChEBI" id="CHEBI:456216"/>
        <dbReference type="EC" id="6.3.3.2"/>
    </reaction>
</comment>
<evidence type="ECO:0000256" key="2">
    <source>
        <dbReference type="ARBA" id="ARBA00022741"/>
    </source>
</evidence>
<comment type="caution">
    <text evidence="5">The sequence shown here is derived from an EMBL/GenBank/DDBJ whole genome shotgun (WGS) entry which is preliminary data.</text>
</comment>
<gene>
    <name evidence="5" type="ORF">ACFPJ6_13720</name>
</gene>
<keyword evidence="6" id="KW-1185">Reference proteome</keyword>
<dbReference type="Pfam" id="PF01812">
    <property type="entry name" value="5-FTHF_cyc-lig"/>
    <property type="match status" value="1"/>
</dbReference>
<evidence type="ECO:0000313" key="6">
    <source>
        <dbReference type="Proteomes" id="UP001596122"/>
    </source>
</evidence>
<name>A0ABW0GRI5_9MICO</name>
<keyword evidence="3 4" id="KW-0067">ATP-binding</keyword>
<sequence>MTSGHDGDKAALRLAVRRRRAGADEATRREAADRHAGLVGAVLDLRPGAAATVACYASIGDEPRTAPLRAALAARGVEVLLPWLRPDLDLDWVRDPGPAATTGREHALRPPGDRLGPDAVGRCGVVVVPALAVDAAGTRLGQGGGSYDRALARLRASPAGAAVPVVAVLSCAEELLPGAALPRETHDVAVDAVLLPDGLRVLRGQPDEGEPAGHGRS</sequence>
<keyword evidence="5" id="KW-0436">Ligase</keyword>
<dbReference type="EMBL" id="JBHSLD010000013">
    <property type="protein sequence ID" value="MFC5381840.1"/>
    <property type="molecule type" value="Genomic_DNA"/>
</dbReference>
<dbReference type="GO" id="GO:0030272">
    <property type="term" value="F:5-formyltetrahydrofolate cyclo-ligase activity"/>
    <property type="evidence" value="ECO:0007669"/>
    <property type="project" value="UniProtKB-EC"/>
</dbReference>
<proteinExistence type="inferred from homology"/>
<keyword evidence="4" id="KW-0479">Metal-binding</keyword>
<organism evidence="5 6">
    <name type="scientific">Aquipuribacter nitratireducens</name>
    <dbReference type="NCBI Taxonomy" id="650104"/>
    <lineage>
        <taxon>Bacteria</taxon>
        <taxon>Bacillati</taxon>
        <taxon>Actinomycetota</taxon>
        <taxon>Actinomycetes</taxon>
        <taxon>Micrococcales</taxon>
        <taxon>Intrasporangiaceae</taxon>
        <taxon>Aquipuribacter</taxon>
    </lineage>
</organism>
<dbReference type="Proteomes" id="UP001596122">
    <property type="component" value="Unassembled WGS sequence"/>
</dbReference>
<evidence type="ECO:0000313" key="5">
    <source>
        <dbReference type="EMBL" id="MFC5381840.1"/>
    </source>
</evidence>
<reference evidence="6" key="1">
    <citation type="journal article" date="2019" name="Int. J. Syst. Evol. Microbiol.">
        <title>The Global Catalogue of Microorganisms (GCM) 10K type strain sequencing project: providing services to taxonomists for standard genome sequencing and annotation.</title>
        <authorList>
            <consortium name="The Broad Institute Genomics Platform"/>
            <consortium name="The Broad Institute Genome Sequencing Center for Infectious Disease"/>
            <person name="Wu L."/>
            <person name="Ma J."/>
        </authorList>
    </citation>
    <scope>NUCLEOTIDE SEQUENCE [LARGE SCALE GENOMIC DNA]</scope>
    <source>
        <strain evidence="6">CCUG 43114</strain>
    </source>
</reference>
<evidence type="ECO:0000256" key="4">
    <source>
        <dbReference type="RuleBase" id="RU361279"/>
    </source>
</evidence>
<protein>
    <recommendedName>
        <fullName evidence="4">5-formyltetrahydrofolate cyclo-ligase</fullName>
        <ecNumber evidence="4">6.3.3.2</ecNumber>
    </recommendedName>
</protein>
<comment type="similarity">
    <text evidence="1 4">Belongs to the 5-formyltetrahydrofolate cyclo-ligase family.</text>
</comment>
<keyword evidence="4" id="KW-0460">Magnesium</keyword>
<dbReference type="PANTHER" id="PTHR23407:SF1">
    <property type="entry name" value="5-FORMYLTETRAHYDROFOLATE CYCLO-LIGASE"/>
    <property type="match status" value="1"/>
</dbReference>
<evidence type="ECO:0000256" key="1">
    <source>
        <dbReference type="ARBA" id="ARBA00010638"/>
    </source>
</evidence>
<keyword evidence="2 4" id="KW-0547">Nucleotide-binding</keyword>
<dbReference type="InterPro" id="IPR024185">
    <property type="entry name" value="FTHF_cligase-like_sf"/>
</dbReference>
<comment type="cofactor">
    <cofactor evidence="4">
        <name>Mg(2+)</name>
        <dbReference type="ChEBI" id="CHEBI:18420"/>
    </cofactor>
</comment>
<accession>A0ABW0GRI5</accession>
<evidence type="ECO:0000256" key="3">
    <source>
        <dbReference type="ARBA" id="ARBA00022840"/>
    </source>
</evidence>
<dbReference type="EC" id="6.3.3.2" evidence="4"/>
<dbReference type="InterPro" id="IPR037171">
    <property type="entry name" value="NagB/RpiA_transferase-like"/>
</dbReference>
<dbReference type="PANTHER" id="PTHR23407">
    <property type="entry name" value="ATPASE INHIBITOR/5-FORMYLTETRAHYDROFOLATE CYCLO-LIGASE"/>
    <property type="match status" value="1"/>
</dbReference>
<dbReference type="RefSeq" id="WP_340271120.1">
    <property type="nucleotide sequence ID" value="NZ_JBBEOG010000009.1"/>
</dbReference>
<dbReference type="SUPFAM" id="SSF100950">
    <property type="entry name" value="NagB/RpiA/CoA transferase-like"/>
    <property type="match status" value="1"/>
</dbReference>
<dbReference type="PIRSF" id="PIRSF006806">
    <property type="entry name" value="FTHF_cligase"/>
    <property type="match status" value="1"/>
</dbReference>
<dbReference type="InterPro" id="IPR002698">
    <property type="entry name" value="FTHF_cligase"/>
</dbReference>